<evidence type="ECO:0000256" key="10">
    <source>
        <dbReference type="ARBA" id="ARBA00022734"/>
    </source>
</evidence>
<evidence type="ECO:0000313" key="21">
    <source>
        <dbReference type="EMBL" id="WVZ51379.1"/>
    </source>
</evidence>
<feature type="transmembrane region" description="Helical" evidence="18">
    <location>
        <begin position="302"/>
        <end position="326"/>
    </location>
</feature>
<feature type="domain" description="Protein kinase" evidence="20">
    <location>
        <begin position="357"/>
        <end position="646"/>
    </location>
</feature>
<protein>
    <recommendedName>
        <fullName evidence="4">non-specific serine/threonine protein kinase</fullName>
        <ecNumber evidence="4">2.7.11.1</ecNumber>
    </recommendedName>
</protein>
<dbReference type="InterPro" id="IPR008271">
    <property type="entry name" value="Ser/Thr_kinase_AS"/>
</dbReference>
<keyword evidence="11 17" id="KW-0547">Nucleotide-binding</keyword>
<dbReference type="SUPFAM" id="SSF49899">
    <property type="entry name" value="Concanavalin A-like lectins/glucanases"/>
    <property type="match status" value="1"/>
</dbReference>
<keyword evidence="16" id="KW-0325">Glycoprotein</keyword>
<dbReference type="GO" id="GO:0004674">
    <property type="term" value="F:protein serine/threonine kinase activity"/>
    <property type="evidence" value="ECO:0007669"/>
    <property type="project" value="UniProtKB-KW"/>
</dbReference>
<dbReference type="EMBL" id="CP144745">
    <property type="protein sequence ID" value="WVZ51379.1"/>
    <property type="molecule type" value="Genomic_DNA"/>
</dbReference>
<evidence type="ECO:0000256" key="12">
    <source>
        <dbReference type="ARBA" id="ARBA00022777"/>
    </source>
</evidence>
<sequence length="671" mass="73596">MPAATSSFLFGLALLCLDFPCATSLSFSLDFSKTGDPCRQELVCKGDASFSNTMIELTNTDPAAVTAMISQGRVWYAKPVPLWNAITGEVASFTTTFSFKIARMPGGTDWGDGMAFFLARYSSDGVLDSNYGGGLLGLFNNANHLKATGDSQVVAVEFDTLRNNEWDISSQHVGIDVNSIKSVVHKNTSSPEMMSSKNLTSGFPMMATVRYDNVTKLLAADLQIDDAFYRVDATIDLKEILHEEMAVGFSAGTAVKKELHQVLSWSFDSTLEEKAAPSPSPMGKQPPVPAMPINTKSKTSKILHVLIPVASASLLATVCLLLWLWWKPKKTVERDFEMGIGPRRYTYRQLAAATDNFAARNKLGDGGFGSVYKGRLPSNDADDGGRQQPVAIKRFSSESSSQGRKEFEAEVRIISRLRHRNLVQLLGWCDSSKGLLLVYELVPEGSLDEHIHSNDTFLTWPQRYKIILGLASALHYLHMDWEQCVVHGDIKPRNIMLDSSYNTKLGDFGLARLIDHGTSPQTTGLVQGTVGYIDPEFVNTFQRSTHSDIYSFGIVLLEIVSGRLPASRQEPPFTLLRWVRGLYCQGLTLDAADTRLRTGDDGDDRQMVRALVVGLWCAHPDPTQRPSVAQAMNAVQSDDAAVLPALSPQMYMQLVAPPSFALDENGTPGSS</sequence>
<dbReference type="Pfam" id="PF07714">
    <property type="entry name" value="PK_Tyr_Ser-Thr"/>
    <property type="match status" value="1"/>
</dbReference>
<evidence type="ECO:0000256" key="7">
    <source>
        <dbReference type="ARBA" id="ARBA00022679"/>
    </source>
</evidence>
<keyword evidence="8 18" id="KW-0812">Transmembrane</keyword>
<dbReference type="CDD" id="cd14066">
    <property type="entry name" value="STKc_IRAK"/>
    <property type="match status" value="1"/>
</dbReference>
<dbReference type="PROSITE" id="PS50011">
    <property type="entry name" value="PROTEIN_KINASE_DOM"/>
    <property type="match status" value="1"/>
</dbReference>
<keyword evidence="10" id="KW-0430">Lectin</keyword>
<comment type="similarity">
    <text evidence="3">In the C-terminal section; belongs to the protein kinase superfamily. Ser/Thr protein kinase family.</text>
</comment>
<gene>
    <name evidence="21" type="ORF">U9M48_002531</name>
</gene>
<keyword evidence="12" id="KW-0418">Kinase</keyword>
<evidence type="ECO:0000256" key="8">
    <source>
        <dbReference type="ARBA" id="ARBA00022692"/>
    </source>
</evidence>
<evidence type="ECO:0000256" key="4">
    <source>
        <dbReference type="ARBA" id="ARBA00012513"/>
    </source>
</evidence>
<evidence type="ECO:0000256" key="2">
    <source>
        <dbReference type="ARBA" id="ARBA00008536"/>
    </source>
</evidence>
<comment type="subcellular location">
    <subcellularLocation>
        <location evidence="1">Cell membrane</location>
        <topology evidence="1">Single-pass type I membrane protein</topology>
    </subcellularLocation>
</comment>
<name>A0AAQ3PRI7_PASNO</name>
<comment type="similarity">
    <text evidence="2">In the N-terminal section; belongs to the leguminous lectin family.</text>
</comment>
<evidence type="ECO:0000256" key="1">
    <source>
        <dbReference type="ARBA" id="ARBA00004251"/>
    </source>
</evidence>
<evidence type="ECO:0000256" key="14">
    <source>
        <dbReference type="ARBA" id="ARBA00022989"/>
    </source>
</evidence>
<evidence type="ECO:0000256" key="18">
    <source>
        <dbReference type="SAM" id="Phobius"/>
    </source>
</evidence>
<dbReference type="Gene3D" id="2.60.120.200">
    <property type="match status" value="1"/>
</dbReference>
<accession>A0AAQ3PRI7</accession>
<dbReference type="PROSITE" id="PS00107">
    <property type="entry name" value="PROTEIN_KINASE_ATP"/>
    <property type="match status" value="1"/>
</dbReference>
<dbReference type="SMART" id="SM00220">
    <property type="entry name" value="S_TKc"/>
    <property type="match status" value="1"/>
</dbReference>
<dbReference type="InterPro" id="IPR050528">
    <property type="entry name" value="L-type_Lectin-RKs"/>
</dbReference>
<dbReference type="Pfam" id="PF00139">
    <property type="entry name" value="Lectin_legB"/>
    <property type="match status" value="1"/>
</dbReference>
<dbReference type="FunFam" id="1.10.510.10:FF:000522">
    <property type="entry name" value="L-type lectin-domain containing receptor kinase IX.1"/>
    <property type="match status" value="1"/>
</dbReference>
<evidence type="ECO:0000256" key="13">
    <source>
        <dbReference type="ARBA" id="ARBA00022840"/>
    </source>
</evidence>
<dbReference type="CDD" id="cd06899">
    <property type="entry name" value="lectin_legume_LecRK_Arcelin_ConA"/>
    <property type="match status" value="1"/>
</dbReference>
<evidence type="ECO:0000256" key="11">
    <source>
        <dbReference type="ARBA" id="ARBA00022741"/>
    </source>
</evidence>
<dbReference type="EC" id="2.7.11.1" evidence="4"/>
<keyword evidence="6" id="KW-0723">Serine/threonine-protein kinase</keyword>
<evidence type="ECO:0000256" key="15">
    <source>
        <dbReference type="ARBA" id="ARBA00023136"/>
    </source>
</evidence>
<dbReference type="GO" id="GO:0005886">
    <property type="term" value="C:plasma membrane"/>
    <property type="evidence" value="ECO:0007669"/>
    <property type="project" value="UniProtKB-SubCell"/>
</dbReference>
<dbReference type="PROSITE" id="PS00307">
    <property type="entry name" value="LECTIN_LEGUME_BETA"/>
    <property type="match status" value="1"/>
</dbReference>
<dbReference type="PANTHER" id="PTHR27007">
    <property type="match status" value="1"/>
</dbReference>
<evidence type="ECO:0000256" key="19">
    <source>
        <dbReference type="SAM" id="SignalP"/>
    </source>
</evidence>
<evidence type="ECO:0000256" key="16">
    <source>
        <dbReference type="ARBA" id="ARBA00023180"/>
    </source>
</evidence>
<evidence type="ECO:0000313" key="22">
    <source>
        <dbReference type="Proteomes" id="UP001341281"/>
    </source>
</evidence>
<evidence type="ECO:0000259" key="20">
    <source>
        <dbReference type="PROSITE" id="PS50011"/>
    </source>
</evidence>
<feature type="signal peptide" evidence="19">
    <location>
        <begin position="1"/>
        <end position="24"/>
    </location>
</feature>
<feature type="binding site" evidence="17">
    <location>
        <position position="393"/>
    </location>
    <ligand>
        <name>ATP</name>
        <dbReference type="ChEBI" id="CHEBI:30616"/>
    </ligand>
</feature>
<dbReference type="GO" id="GO:0005524">
    <property type="term" value="F:ATP binding"/>
    <property type="evidence" value="ECO:0007669"/>
    <property type="project" value="UniProtKB-UniRule"/>
</dbReference>
<dbReference type="InterPro" id="IPR017441">
    <property type="entry name" value="Protein_kinase_ATP_BS"/>
</dbReference>
<evidence type="ECO:0000256" key="6">
    <source>
        <dbReference type="ARBA" id="ARBA00022527"/>
    </source>
</evidence>
<dbReference type="Gene3D" id="3.30.200.20">
    <property type="entry name" value="Phosphorylase Kinase, domain 1"/>
    <property type="match status" value="1"/>
</dbReference>
<dbReference type="Proteomes" id="UP001341281">
    <property type="component" value="Chromosome 01"/>
</dbReference>
<dbReference type="GO" id="GO:0030246">
    <property type="term" value="F:carbohydrate binding"/>
    <property type="evidence" value="ECO:0007669"/>
    <property type="project" value="UniProtKB-KW"/>
</dbReference>
<organism evidence="21 22">
    <name type="scientific">Paspalum notatum var. saurae</name>
    <dbReference type="NCBI Taxonomy" id="547442"/>
    <lineage>
        <taxon>Eukaryota</taxon>
        <taxon>Viridiplantae</taxon>
        <taxon>Streptophyta</taxon>
        <taxon>Embryophyta</taxon>
        <taxon>Tracheophyta</taxon>
        <taxon>Spermatophyta</taxon>
        <taxon>Magnoliopsida</taxon>
        <taxon>Liliopsida</taxon>
        <taxon>Poales</taxon>
        <taxon>Poaceae</taxon>
        <taxon>PACMAD clade</taxon>
        <taxon>Panicoideae</taxon>
        <taxon>Andropogonodae</taxon>
        <taxon>Paspaleae</taxon>
        <taxon>Paspalinae</taxon>
        <taxon>Paspalum</taxon>
    </lineage>
</organism>
<keyword evidence="5" id="KW-1003">Cell membrane</keyword>
<dbReference type="PROSITE" id="PS00108">
    <property type="entry name" value="PROTEIN_KINASE_ST"/>
    <property type="match status" value="1"/>
</dbReference>
<dbReference type="AlphaFoldDB" id="A0AAQ3PRI7"/>
<keyword evidence="14 18" id="KW-1133">Transmembrane helix</keyword>
<dbReference type="InterPro" id="IPR011009">
    <property type="entry name" value="Kinase-like_dom_sf"/>
</dbReference>
<evidence type="ECO:0000256" key="5">
    <source>
        <dbReference type="ARBA" id="ARBA00022475"/>
    </source>
</evidence>
<evidence type="ECO:0000256" key="9">
    <source>
        <dbReference type="ARBA" id="ARBA00022729"/>
    </source>
</evidence>
<dbReference type="GO" id="GO:0006952">
    <property type="term" value="P:defense response"/>
    <property type="evidence" value="ECO:0007669"/>
    <property type="project" value="UniProtKB-ARBA"/>
</dbReference>
<reference evidence="21 22" key="1">
    <citation type="submission" date="2024-02" db="EMBL/GenBank/DDBJ databases">
        <title>High-quality chromosome-scale genome assembly of Pensacola bahiagrass (Paspalum notatum Flugge var. saurae).</title>
        <authorList>
            <person name="Vega J.M."/>
            <person name="Podio M."/>
            <person name="Orjuela J."/>
            <person name="Siena L.A."/>
            <person name="Pessino S.C."/>
            <person name="Combes M.C."/>
            <person name="Mariac C."/>
            <person name="Albertini E."/>
            <person name="Pupilli F."/>
            <person name="Ortiz J.P.A."/>
            <person name="Leblanc O."/>
        </authorList>
    </citation>
    <scope>NUCLEOTIDE SEQUENCE [LARGE SCALE GENOMIC DNA]</scope>
    <source>
        <strain evidence="21">R1</strain>
        <tissue evidence="21">Leaf</tissue>
    </source>
</reference>
<evidence type="ECO:0000256" key="17">
    <source>
        <dbReference type="PROSITE-ProRule" id="PRU10141"/>
    </source>
</evidence>
<keyword evidence="13 17" id="KW-0067">ATP-binding</keyword>
<dbReference type="Gene3D" id="1.10.510.10">
    <property type="entry name" value="Transferase(Phosphotransferase) domain 1"/>
    <property type="match status" value="1"/>
</dbReference>
<dbReference type="FunFam" id="3.30.200.20:FF:000168">
    <property type="entry name" value="L-type lectin-domain containing receptor kinase IX.1"/>
    <property type="match status" value="1"/>
</dbReference>
<feature type="chain" id="PRO_5042812186" description="non-specific serine/threonine protein kinase" evidence="19">
    <location>
        <begin position="25"/>
        <end position="671"/>
    </location>
</feature>
<dbReference type="InterPro" id="IPR001220">
    <property type="entry name" value="Legume_lectin_dom"/>
</dbReference>
<keyword evidence="7" id="KW-0808">Transferase</keyword>
<dbReference type="InterPro" id="IPR001245">
    <property type="entry name" value="Ser-Thr/Tyr_kinase_cat_dom"/>
</dbReference>
<dbReference type="GO" id="GO:0051707">
    <property type="term" value="P:response to other organism"/>
    <property type="evidence" value="ECO:0007669"/>
    <property type="project" value="UniProtKB-ARBA"/>
</dbReference>
<keyword evidence="22" id="KW-1185">Reference proteome</keyword>
<dbReference type="InterPro" id="IPR019825">
    <property type="entry name" value="Lectin_legB_Mn/Ca_BS"/>
</dbReference>
<keyword evidence="15 18" id="KW-0472">Membrane</keyword>
<dbReference type="InterPro" id="IPR000719">
    <property type="entry name" value="Prot_kinase_dom"/>
</dbReference>
<dbReference type="SUPFAM" id="SSF56112">
    <property type="entry name" value="Protein kinase-like (PK-like)"/>
    <property type="match status" value="1"/>
</dbReference>
<proteinExistence type="inferred from homology"/>
<keyword evidence="9 19" id="KW-0732">Signal</keyword>
<dbReference type="InterPro" id="IPR013320">
    <property type="entry name" value="ConA-like_dom_sf"/>
</dbReference>
<evidence type="ECO:0000256" key="3">
    <source>
        <dbReference type="ARBA" id="ARBA00010217"/>
    </source>
</evidence>